<dbReference type="Gene3D" id="1.10.620.20">
    <property type="entry name" value="Ribonucleotide Reductase, subunit A"/>
    <property type="match status" value="1"/>
</dbReference>
<dbReference type="SUPFAM" id="SSF47240">
    <property type="entry name" value="Ferritin-like"/>
    <property type="match status" value="1"/>
</dbReference>
<evidence type="ECO:0000313" key="2">
    <source>
        <dbReference type="Proteomes" id="UP000216361"/>
    </source>
</evidence>
<evidence type="ECO:0000313" key="1">
    <source>
        <dbReference type="EMBL" id="OYQ19876.1"/>
    </source>
</evidence>
<comment type="caution">
    <text evidence="1">The sequence shown here is derived from an EMBL/GenBank/DDBJ whole genome shotgun (WGS) entry which is preliminary data.</text>
</comment>
<dbReference type="EMBL" id="NOXS01000030">
    <property type="protein sequence ID" value="OYQ19876.1"/>
    <property type="molecule type" value="Genomic_DNA"/>
</dbReference>
<dbReference type="Proteomes" id="UP000216361">
    <property type="component" value="Unassembled WGS sequence"/>
</dbReference>
<proteinExistence type="predicted"/>
<keyword evidence="2" id="KW-1185">Reference proteome</keyword>
<dbReference type="OrthoDB" id="581372at2"/>
<dbReference type="GO" id="GO:0016491">
    <property type="term" value="F:oxidoreductase activity"/>
    <property type="evidence" value="ECO:0007669"/>
    <property type="project" value="InterPro"/>
</dbReference>
<dbReference type="AlphaFoldDB" id="A0A255XSA5"/>
<protein>
    <submittedName>
        <fullName evidence="1">Rubrerythrin family protein</fullName>
    </submittedName>
</protein>
<reference evidence="1 2" key="1">
    <citation type="submission" date="2017-07" db="EMBL/GenBank/DDBJ databases">
        <title>Elstera cyanobacteriorum sp. nov., a novel bacterium isolated from cyanobacterial aggregates in a eutrophic lake.</title>
        <authorList>
            <person name="Cai H."/>
        </authorList>
    </citation>
    <scope>NUCLEOTIDE SEQUENCE [LARGE SCALE GENOMIC DNA]</scope>
    <source>
        <strain evidence="1 2">TH019</strain>
    </source>
</reference>
<dbReference type="InterPro" id="IPR012348">
    <property type="entry name" value="RNR-like"/>
</dbReference>
<sequence>MKGWSLDDIPWDRFQANLVDPETVKVVKAAALVEHNGYEYAVYLKNVFRDDPAFCAATDAWAEEEVRHGQALRRWAELADPSFDFDRAFHAFTTGYRLPLDAQESVRGSRAGELIARCIVETGTSSWYTAIKDGTREPVLQQICAAIAADELRHYKLFYSTLKTYLEKEGLGRWQRLRVAATRLTETEDDELAYAYYAANGQNAPYDRRTFNRAYARRAYAFYRPHHVDRGMAMIFKAIGLPARGVLHQMATKAAWTYMRKRTAALDKDAA</sequence>
<accession>A0A255XSA5</accession>
<dbReference type="RefSeq" id="WP_094408295.1">
    <property type="nucleotide sequence ID" value="NZ_BMJZ01000006.1"/>
</dbReference>
<dbReference type="InterPro" id="IPR009078">
    <property type="entry name" value="Ferritin-like_SF"/>
</dbReference>
<organism evidence="1 2">
    <name type="scientific">Elstera cyanobacteriorum</name>
    <dbReference type="NCBI Taxonomy" id="2022747"/>
    <lineage>
        <taxon>Bacteria</taxon>
        <taxon>Pseudomonadati</taxon>
        <taxon>Pseudomonadota</taxon>
        <taxon>Alphaproteobacteria</taxon>
        <taxon>Rhodospirillales</taxon>
        <taxon>Rhodospirillaceae</taxon>
        <taxon>Elstera</taxon>
    </lineage>
</organism>
<gene>
    <name evidence="1" type="ORF">CHR90_07085</name>
</gene>
<dbReference type="CDD" id="cd00657">
    <property type="entry name" value="Ferritin_like"/>
    <property type="match status" value="1"/>
</dbReference>
<name>A0A255XSA5_9PROT</name>